<dbReference type="RefSeq" id="WP_082111486.1">
    <property type="nucleotide sequence ID" value="NZ_CP010429.1"/>
</dbReference>
<dbReference type="InterPro" id="IPR050300">
    <property type="entry name" value="GDXG_lipolytic_enzyme"/>
</dbReference>
<dbReference type="SUPFAM" id="SSF53474">
    <property type="entry name" value="alpha/beta-Hydrolases"/>
    <property type="match status" value="1"/>
</dbReference>
<organism evidence="3 4">
    <name type="scientific">Spirosoma radiotolerans</name>
    <dbReference type="NCBI Taxonomy" id="1379870"/>
    <lineage>
        <taxon>Bacteria</taxon>
        <taxon>Pseudomonadati</taxon>
        <taxon>Bacteroidota</taxon>
        <taxon>Cytophagia</taxon>
        <taxon>Cytophagales</taxon>
        <taxon>Cytophagaceae</taxon>
        <taxon>Spirosoma</taxon>
    </lineage>
</organism>
<dbReference type="InterPro" id="IPR049492">
    <property type="entry name" value="BD-FAE-like_dom"/>
</dbReference>
<dbReference type="KEGG" id="srd:SD10_02180"/>
<dbReference type="PANTHER" id="PTHR48081">
    <property type="entry name" value="AB HYDROLASE SUPERFAMILY PROTEIN C4A8.06C"/>
    <property type="match status" value="1"/>
</dbReference>
<feature type="domain" description="BD-FAE-like" evidence="2">
    <location>
        <begin position="68"/>
        <end position="177"/>
    </location>
</feature>
<dbReference type="Proteomes" id="UP000033054">
    <property type="component" value="Chromosome"/>
</dbReference>
<keyword evidence="3" id="KW-0858">Xylan degradation</keyword>
<keyword evidence="3" id="KW-0624">Polysaccharide degradation</keyword>
<protein>
    <submittedName>
        <fullName evidence="3">1,4-beta-xylanase</fullName>
    </submittedName>
</protein>
<keyword evidence="3" id="KW-0119">Carbohydrate metabolism</keyword>
<dbReference type="GO" id="GO:0016798">
    <property type="term" value="F:hydrolase activity, acting on glycosyl bonds"/>
    <property type="evidence" value="ECO:0007669"/>
    <property type="project" value="UniProtKB-KW"/>
</dbReference>
<sequence length="301" mass="32695">MVNATALFYRFVVVALIGGLPITVCAQGSPAEIPLWPKGAPGFEDRRTEPEQAKDYWVRHINNPSITVYLPPKEKATGAAVVICPGGGHRELVFNAEGRQPAEYLNSIGVAAFVLKYRLAREENSPYSLDKHPREDAYRAMRLVRSKAKEFGIDPNRLGMLGFSAGGEVVEMVAYAPGKGLADAPDPIDRLDGKPAFQMLIYPGPLGVPETVPADAPPAFMLAANDDMCCSGPVVTLLQKYRAAKVPVEAHIYTQGKHGFNMGDRSTLKSINTWPQRMADWLVDNNFLKPATSSPAASTSK</sequence>
<dbReference type="Gene3D" id="3.40.50.1820">
    <property type="entry name" value="alpha/beta hydrolase"/>
    <property type="match status" value="1"/>
</dbReference>
<dbReference type="GO" id="GO:0045493">
    <property type="term" value="P:xylan catabolic process"/>
    <property type="evidence" value="ECO:0007669"/>
    <property type="project" value="UniProtKB-KW"/>
</dbReference>
<name>A0A0E3V555_9BACT</name>
<dbReference type="InterPro" id="IPR029058">
    <property type="entry name" value="AB_hydrolase_fold"/>
</dbReference>
<evidence type="ECO:0000259" key="2">
    <source>
        <dbReference type="Pfam" id="PF20434"/>
    </source>
</evidence>
<evidence type="ECO:0000256" key="1">
    <source>
        <dbReference type="ARBA" id="ARBA00022801"/>
    </source>
</evidence>
<dbReference type="PATRIC" id="fig|1379870.5.peg.488"/>
<proteinExistence type="predicted"/>
<dbReference type="HOGENOM" id="CLU_012494_5_1_10"/>
<dbReference type="PANTHER" id="PTHR48081:SF6">
    <property type="entry name" value="PEPTIDASE S9 PROLYL OLIGOPEPTIDASE CATALYTIC DOMAIN-CONTAINING PROTEIN"/>
    <property type="match status" value="1"/>
</dbReference>
<keyword evidence="4" id="KW-1185">Reference proteome</keyword>
<accession>A0A0E3V555</accession>
<dbReference type="STRING" id="1379870.SD10_02180"/>
<keyword evidence="1 3" id="KW-0378">Hydrolase</keyword>
<dbReference type="OrthoDB" id="9794725at2"/>
<evidence type="ECO:0000313" key="3">
    <source>
        <dbReference type="EMBL" id="AKD53887.1"/>
    </source>
</evidence>
<reference evidence="3 4" key="1">
    <citation type="journal article" date="2014" name="Curr. Microbiol.">
        <title>Spirosoma radiotolerans sp. nov., a gamma-radiation-resistant bacterium isolated from gamma ray-irradiated soil.</title>
        <authorList>
            <person name="Lee J.J."/>
            <person name="Srinivasan S."/>
            <person name="Lim S."/>
            <person name="Joe M."/>
            <person name="Im S."/>
            <person name="Bae S.I."/>
            <person name="Park K.R."/>
            <person name="Han J.H."/>
            <person name="Park S.H."/>
            <person name="Joo B.M."/>
            <person name="Park S.J."/>
            <person name="Kim M.K."/>
        </authorList>
    </citation>
    <scope>NUCLEOTIDE SEQUENCE [LARGE SCALE GENOMIC DNA]</scope>
    <source>
        <strain evidence="3 4">DG5A</strain>
    </source>
</reference>
<dbReference type="EMBL" id="CP010429">
    <property type="protein sequence ID" value="AKD53887.1"/>
    <property type="molecule type" value="Genomic_DNA"/>
</dbReference>
<dbReference type="Pfam" id="PF20434">
    <property type="entry name" value="BD-FAE"/>
    <property type="match status" value="1"/>
</dbReference>
<keyword evidence="3" id="KW-0326">Glycosidase</keyword>
<evidence type="ECO:0000313" key="4">
    <source>
        <dbReference type="Proteomes" id="UP000033054"/>
    </source>
</evidence>
<dbReference type="AlphaFoldDB" id="A0A0E3V555"/>
<gene>
    <name evidence="3" type="ORF">SD10_02180</name>
</gene>